<name>Q8JKS6_9VIRU</name>
<organism evidence="1 2">
    <name type="scientific">Heliothis zea nudivirus 1</name>
    <dbReference type="NCBI Taxonomy" id="3116536"/>
    <lineage>
        <taxon>Viruses</taxon>
        <taxon>Viruses incertae sedis</taxon>
        <taxon>Naldaviricetes</taxon>
        <taxon>Lefavirales</taxon>
        <taxon>Nudiviridae</taxon>
        <taxon>Betanudivirus</taxon>
        <taxon>Betanudivirus hezeae</taxon>
    </lineage>
</organism>
<dbReference type="KEGG" id="vg:955057"/>
<gene>
    <name evidence="1" type="primary">orf35</name>
</gene>
<dbReference type="EMBL" id="AF451898">
    <property type="protein sequence ID" value="AAN04330.1"/>
    <property type="molecule type" value="Genomic_DNA"/>
</dbReference>
<evidence type="ECO:0000313" key="1">
    <source>
        <dbReference type="EMBL" id="AAN04330.1"/>
    </source>
</evidence>
<sequence>MLMLRFNNTCYLHLLLCRLKLHLILDCIHSLTFYTGNCSSFLNTCNTHFYKLLLQKI</sequence>
<dbReference type="Proteomes" id="UP000232784">
    <property type="component" value="Segment"/>
</dbReference>
<keyword evidence="2" id="KW-1185">Reference proteome</keyword>
<evidence type="ECO:0000313" key="2">
    <source>
        <dbReference type="Proteomes" id="UP000232784"/>
    </source>
</evidence>
<accession>Q8JKS6</accession>
<reference evidence="1 2" key="1">
    <citation type="journal article" date="2002" name="J. Virol.">
        <title>Analysis of the complete genome sequence of the Hz-1 virus suggests that it is related to members of the Baculoviridae.</title>
        <authorList>
            <person name="Cheng C.H."/>
            <person name="Liu S.M."/>
            <person name="Chow T.Y."/>
            <person name="Hsiao Y.Y."/>
            <person name="Wang D.P."/>
            <person name="Huang J.J."/>
            <person name="Chen H.H."/>
        </authorList>
    </citation>
    <scope>NUCLEOTIDE SEQUENCE [LARGE SCALE GENOMIC DNA]</scope>
</reference>
<protein>
    <submittedName>
        <fullName evidence="1">Orf35</fullName>
    </submittedName>
</protein>
<proteinExistence type="predicted"/>